<reference evidence="3 4" key="1">
    <citation type="journal article" date="2012" name="New Phytol.">
        <title>Insight into trade-off between wood decay and parasitism from the genome of a fungal forest pathogen.</title>
        <authorList>
            <person name="Olson A."/>
            <person name="Aerts A."/>
            <person name="Asiegbu F."/>
            <person name="Belbahri L."/>
            <person name="Bouzid O."/>
            <person name="Broberg A."/>
            <person name="Canback B."/>
            <person name="Coutinho P.M."/>
            <person name="Cullen D."/>
            <person name="Dalman K."/>
            <person name="Deflorio G."/>
            <person name="van Diepen L.T."/>
            <person name="Dunand C."/>
            <person name="Duplessis S."/>
            <person name="Durling M."/>
            <person name="Gonthier P."/>
            <person name="Grimwood J."/>
            <person name="Fossdal C.G."/>
            <person name="Hansson D."/>
            <person name="Henrissat B."/>
            <person name="Hietala A."/>
            <person name="Himmelstrand K."/>
            <person name="Hoffmeister D."/>
            <person name="Hogberg N."/>
            <person name="James T.Y."/>
            <person name="Karlsson M."/>
            <person name="Kohler A."/>
            <person name="Kues U."/>
            <person name="Lee Y.H."/>
            <person name="Lin Y.C."/>
            <person name="Lind M."/>
            <person name="Lindquist E."/>
            <person name="Lombard V."/>
            <person name="Lucas S."/>
            <person name="Lunden K."/>
            <person name="Morin E."/>
            <person name="Murat C."/>
            <person name="Park J."/>
            <person name="Raffaello T."/>
            <person name="Rouze P."/>
            <person name="Salamov A."/>
            <person name="Schmutz J."/>
            <person name="Solheim H."/>
            <person name="Stahlberg J."/>
            <person name="Velez H."/>
            <person name="de Vries R.P."/>
            <person name="Wiebenga A."/>
            <person name="Woodward S."/>
            <person name="Yakovlev I."/>
            <person name="Garbelotto M."/>
            <person name="Martin F."/>
            <person name="Grigoriev I.V."/>
            <person name="Stenlid J."/>
        </authorList>
    </citation>
    <scope>NUCLEOTIDE SEQUENCE [LARGE SCALE GENOMIC DNA]</scope>
    <source>
        <strain evidence="3 4">TC 32-1</strain>
    </source>
</reference>
<name>W4K619_HETIT</name>
<evidence type="ECO:0000259" key="2">
    <source>
        <dbReference type="Pfam" id="PF16213"/>
    </source>
</evidence>
<gene>
    <name evidence="3" type="ORF">HETIRDRAFT_417418</name>
</gene>
<dbReference type="OrthoDB" id="18431at2759"/>
<feature type="compositionally biased region" description="Pro residues" evidence="1">
    <location>
        <begin position="22"/>
        <end position="32"/>
    </location>
</feature>
<feature type="region of interest" description="Disordered" evidence="1">
    <location>
        <begin position="1"/>
        <end position="64"/>
    </location>
</feature>
<feature type="compositionally biased region" description="Basic residues" evidence="1">
    <location>
        <begin position="187"/>
        <end position="198"/>
    </location>
</feature>
<dbReference type="HOGENOM" id="CLU_1570839_0_0_1"/>
<dbReference type="InParanoid" id="W4K619"/>
<evidence type="ECO:0000313" key="4">
    <source>
        <dbReference type="Proteomes" id="UP000030671"/>
    </source>
</evidence>
<feature type="region of interest" description="Disordered" evidence="1">
    <location>
        <begin position="177"/>
        <end position="198"/>
    </location>
</feature>
<dbReference type="Pfam" id="PF16213">
    <property type="entry name" value="DCB"/>
    <property type="match status" value="1"/>
</dbReference>
<dbReference type="AlphaFoldDB" id="W4K619"/>
<sequence length="198" mass="21725">MSTRCKTRPRAETALATACTTPRPPGSPPPTPHARSTPTPRSPRACPPHSSTPPSSHKRSMTISQSNSVSTVLFTSALDTAASHEAKRSAPLREGVDIALEIVRAGMGDDHPREIFKPLCLACETRNEKLMVASLDCISKLISYSFFVEARPPEHASSRPRPCPRVWAQPLHLEHLPERPPPALARGPRRAYHHHLSH</sequence>
<feature type="domain" description="Mon2/Sec7/BIG1-like dimerisation and cyclophilin-binding" evidence="2">
    <location>
        <begin position="88"/>
        <end position="147"/>
    </location>
</feature>
<dbReference type="GeneID" id="20673405"/>
<dbReference type="EMBL" id="KI925458">
    <property type="protein sequence ID" value="ETW81257.1"/>
    <property type="molecule type" value="Genomic_DNA"/>
</dbReference>
<dbReference type="RefSeq" id="XP_009545931.1">
    <property type="nucleotide sequence ID" value="XM_009547636.1"/>
</dbReference>
<dbReference type="Proteomes" id="UP000030671">
    <property type="component" value="Unassembled WGS sequence"/>
</dbReference>
<dbReference type="eggNOG" id="KOG0929">
    <property type="taxonomic scope" value="Eukaryota"/>
</dbReference>
<evidence type="ECO:0000256" key="1">
    <source>
        <dbReference type="SAM" id="MobiDB-lite"/>
    </source>
</evidence>
<proteinExistence type="predicted"/>
<dbReference type="KEGG" id="hir:HETIRDRAFT_417418"/>
<protein>
    <recommendedName>
        <fullName evidence="2">Mon2/Sec7/BIG1-like dimerisation and cyclophilin-binding domain-containing protein</fullName>
    </recommendedName>
</protein>
<evidence type="ECO:0000313" key="3">
    <source>
        <dbReference type="EMBL" id="ETW81257.1"/>
    </source>
</evidence>
<dbReference type="STRING" id="747525.W4K619"/>
<dbReference type="InterPro" id="IPR032629">
    <property type="entry name" value="DCB_dom"/>
</dbReference>
<accession>W4K619</accession>
<organism evidence="3 4">
    <name type="scientific">Heterobasidion irregulare (strain TC 32-1)</name>
    <dbReference type="NCBI Taxonomy" id="747525"/>
    <lineage>
        <taxon>Eukaryota</taxon>
        <taxon>Fungi</taxon>
        <taxon>Dikarya</taxon>
        <taxon>Basidiomycota</taxon>
        <taxon>Agaricomycotina</taxon>
        <taxon>Agaricomycetes</taxon>
        <taxon>Russulales</taxon>
        <taxon>Bondarzewiaceae</taxon>
        <taxon>Heterobasidion</taxon>
        <taxon>Heterobasidion annosum species complex</taxon>
    </lineage>
</organism>
<keyword evidence="4" id="KW-1185">Reference proteome</keyword>